<organism evidence="1 2">
    <name type="scientific">Suillus plorans</name>
    <dbReference type="NCBI Taxonomy" id="116603"/>
    <lineage>
        <taxon>Eukaryota</taxon>
        <taxon>Fungi</taxon>
        <taxon>Dikarya</taxon>
        <taxon>Basidiomycota</taxon>
        <taxon>Agaricomycotina</taxon>
        <taxon>Agaricomycetes</taxon>
        <taxon>Agaricomycetidae</taxon>
        <taxon>Boletales</taxon>
        <taxon>Suillineae</taxon>
        <taxon>Suillaceae</taxon>
        <taxon>Suillus</taxon>
    </lineage>
</organism>
<dbReference type="EMBL" id="JABBWE010000071">
    <property type="protein sequence ID" value="KAG1788088.1"/>
    <property type="molecule type" value="Genomic_DNA"/>
</dbReference>
<dbReference type="GeneID" id="64592318"/>
<evidence type="ECO:0000313" key="1">
    <source>
        <dbReference type="EMBL" id="KAG1788088.1"/>
    </source>
</evidence>
<accession>A0A9P7AF22</accession>
<keyword evidence="2" id="KW-1185">Reference proteome</keyword>
<dbReference type="RefSeq" id="XP_041155365.1">
    <property type="nucleotide sequence ID" value="XM_041298554.1"/>
</dbReference>
<dbReference type="Proteomes" id="UP000719766">
    <property type="component" value="Unassembled WGS sequence"/>
</dbReference>
<proteinExistence type="predicted"/>
<protein>
    <submittedName>
        <fullName evidence="1">Uncharacterized protein</fullName>
    </submittedName>
</protein>
<name>A0A9P7AF22_9AGAM</name>
<evidence type="ECO:0000313" key="2">
    <source>
        <dbReference type="Proteomes" id="UP000719766"/>
    </source>
</evidence>
<gene>
    <name evidence="1" type="ORF">HD556DRAFT_1245745</name>
</gene>
<reference evidence="1" key="1">
    <citation type="journal article" date="2020" name="New Phytol.">
        <title>Comparative genomics reveals dynamic genome evolution in host specialist ectomycorrhizal fungi.</title>
        <authorList>
            <person name="Lofgren L.A."/>
            <person name="Nguyen N.H."/>
            <person name="Vilgalys R."/>
            <person name="Ruytinx J."/>
            <person name="Liao H.L."/>
            <person name="Branco S."/>
            <person name="Kuo A."/>
            <person name="LaButti K."/>
            <person name="Lipzen A."/>
            <person name="Andreopoulos W."/>
            <person name="Pangilinan J."/>
            <person name="Riley R."/>
            <person name="Hundley H."/>
            <person name="Na H."/>
            <person name="Barry K."/>
            <person name="Grigoriev I.V."/>
            <person name="Stajich J.E."/>
            <person name="Kennedy P.G."/>
        </authorList>
    </citation>
    <scope>NUCLEOTIDE SEQUENCE</scope>
    <source>
        <strain evidence="1">S12</strain>
    </source>
</reference>
<dbReference type="OrthoDB" id="3249713at2759"/>
<comment type="caution">
    <text evidence="1">The sequence shown here is derived from an EMBL/GenBank/DDBJ whole genome shotgun (WGS) entry which is preliminary data.</text>
</comment>
<dbReference type="AlphaFoldDB" id="A0A9P7AF22"/>
<sequence>MGYICIITHWVPEDAEWQRVGRLMANRKYQHALNCLEGLIVTHIFELTKMNRAGTGYKLCKHIVKALQTRSAAIKSALSTYNTVASAMSSPQKTLKWEEIVNYTFLADFDLLCDTHADISQSPWSSPAARSAMDLHFKICCA</sequence>